<evidence type="ECO:0000313" key="10">
    <source>
        <dbReference type="Proteomes" id="UP001642487"/>
    </source>
</evidence>
<dbReference type="SUPFAM" id="SSF103473">
    <property type="entry name" value="MFS general substrate transporter"/>
    <property type="match status" value="1"/>
</dbReference>
<dbReference type="PROSITE" id="PS00217">
    <property type="entry name" value="SUGAR_TRANSPORT_2"/>
    <property type="match status" value="1"/>
</dbReference>
<dbReference type="InterPro" id="IPR005828">
    <property type="entry name" value="MFS_sugar_transport-like"/>
</dbReference>
<keyword evidence="10" id="KW-1185">Reference proteome</keyword>
<evidence type="ECO:0000256" key="3">
    <source>
        <dbReference type="ARBA" id="ARBA00022448"/>
    </source>
</evidence>
<organism evidence="9 10">
    <name type="scientific">Citrullus colocynthis</name>
    <name type="common">colocynth</name>
    <dbReference type="NCBI Taxonomy" id="252529"/>
    <lineage>
        <taxon>Eukaryota</taxon>
        <taxon>Viridiplantae</taxon>
        <taxon>Streptophyta</taxon>
        <taxon>Embryophyta</taxon>
        <taxon>Tracheophyta</taxon>
        <taxon>Spermatophyta</taxon>
        <taxon>Magnoliopsida</taxon>
        <taxon>eudicotyledons</taxon>
        <taxon>Gunneridae</taxon>
        <taxon>Pentapetalae</taxon>
        <taxon>rosids</taxon>
        <taxon>fabids</taxon>
        <taxon>Cucurbitales</taxon>
        <taxon>Cucurbitaceae</taxon>
        <taxon>Benincaseae</taxon>
        <taxon>Citrullus</taxon>
    </lineage>
</organism>
<evidence type="ECO:0000256" key="2">
    <source>
        <dbReference type="ARBA" id="ARBA00010992"/>
    </source>
</evidence>
<reference evidence="9 10" key="1">
    <citation type="submission" date="2024-03" db="EMBL/GenBank/DDBJ databases">
        <authorList>
            <person name="Gkanogiannis A."/>
            <person name="Becerra Lopez-Lavalle L."/>
        </authorList>
    </citation>
    <scope>NUCLEOTIDE SEQUENCE [LARGE SCALE GENOMIC DNA]</scope>
</reference>
<gene>
    <name evidence="9" type="ORF">CITCOLO1_LOCUS7704</name>
</gene>
<dbReference type="InterPro" id="IPR045262">
    <property type="entry name" value="STP/PLT_plant"/>
</dbReference>
<evidence type="ECO:0000256" key="1">
    <source>
        <dbReference type="ARBA" id="ARBA00004141"/>
    </source>
</evidence>
<evidence type="ECO:0000256" key="5">
    <source>
        <dbReference type="ARBA" id="ARBA00022989"/>
    </source>
</evidence>
<sequence length="178" mass="19396">MAMENMGNPTAISSAQFDRQTPPISAVPEKPKRNRYAFFFHGFYLTGLPVEILLGVGNIYAAIDAAIAGRTSDYIGRRYTMVLVGFIFFFGAFLMGFATIFVSFMLGQFIIGLGTGYAFVVSPVYIAEVSPTSSRGFFTSLSEMVIPLIGCQYKSFALQCSVFLLYLPNLSHGGGKAL</sequence>
<feature type="transmembrane region" description="Helical" evidence="7">
    <location>
        <begin position="81"/>
        <end position="102"/>
    </location>
</feature>
<evidence type="ECO:0000259" key="8">
    <source>
        <dbReference type="PROSITE" id="PS50850"/>
    </source>
</evidence>
<keyword evidence="6 7" id="KW-0472">Membrane</keyword>
<keyword evidence="3" id="KW-0813">Transport</keyword>
<dbReference type="PROSITE" id="PS00216">
    <property type="entry name" value="SUGAR_TRANSPORT_1"/>
    <property type="match status" value="1"/>
</dbReference>
<evidence type="ECO:0000256" key="6">
    <source>
        <dbReference type="ARBA" id="ARBA00023136"/>
    </source>
</evidence>
<comment type="subcellular location">
    <subcellularLocation>
        <location evidence="1">Membrane</location>
        <topology evidence="1">Multi-pass membrane protein</topology>
    </subcellularLocation>
</comment>
<dbReference type="InterPro" id="IPR020846">
    <property type="entry name" value="MFS_dom"/>
</dbReference>
<dbReference type="InterPro" id="IPR005829">
    <property type="entry name" value="Sugar_transporter_CS"/>
</dbReference>
<keyword evidence="4 7" id="KW-0812">Transmembrane</keyword>
<dbReference type="PROSITE" id="PS50850">
    <property type="entry name" value="MFS"/>
    <property type="match status" value="1"/>
</dbReference>
<dbReference type="EMBL" id="OZ021736">
    <property type="protein sequence ID" value="CAK9315864.1"/>
    <property type="molecule type" value="Genomic_DNA"/>
</dbReference>
<comment type="similarity">
    <text evidence="2">Belongs to the major facilitator superfamily. Sugar transporter (TC 2.A.1.1) family.</text>
</comment>
<proteinExistence type="inferred from homology"/>
<feature type="transmembrane region" description="Helical" evidence="7">
    <location>
        <begin position="38"/>
        <end position="61"/>
    </location>
</feature>
<dbReference type="Gene3D" id="1.20.1250.20">
    <property type="entry name" value="MFS general substrate transporter like domains"/>
    <property type="match status" value="1"/>
</dbReference>
<evidence type="ECO:0000313" key="9">
    <source>
        <dbReference type="EMBL" id="CAK9315864.1"/>
    </source>
</evidence>
<dbReference type="InterPro" id="IPR036259">
    <property type="entry name" value="MFS_trans_sf"/>
</dbReference>
<dbReference type="PANTHER" id="PTHR23500">
    <property type="entry name" value="SOLUTE CARRIER FAMILY 2, FACILITATED GLUCOSE TRANSPORTER"/>
    <property type="match status" value="1"/>
</dbReference>
<dbReference type="Proteomes" id="UP001642487">
    <property type="component" value="Chromosome 2"/>
</dbReference>
<dbReference type="Pfam" id="PF00083">
    <property type="entry name" value="Sugar_tr"/>
    <property type="match status" value="1"/>
</dbReference>
<name>A0ABP0Y622_9ROSI</name>
<evidence type="ECO:0000256" key="4">
    <source>
        <dbReference type="ARBA" id="ARBA00022692"/>
    </source>
</evidence>
<feature type="domain" description="Major facilitator superfamily (MFS) profile" evidence="8">
    <location>
        <begin position="1"/>
        <end position="178"/>
    </location>
</feature>
<feature type="transmembrane region" description="Helical" evidence="7">
    <location>
        <begin position="109"/>
        <end position="126"/>
    </location>
</feature>
<protein>
    <recommendedName>
        <fullName evidence="8">Major facilitator superfamily (MFS) profile domain-containing protein</fullName>
    </recommendedName>
</protein>
<dbReference type="PANTHER" id="PTHR23500:SF424">
    <property type="entry name" value="POLYOL TRANSPORTER 5"/>
    <property type="match status" value="1"/>
</dbReference>
<evidence type="ECO:0000256" key="7">
    <source>
        <dbReference type="SAM" id="Phobius"/>
    </source>
</evidence>
<keyword evidence="5 7" id="KW-1133">Transmembrane helix</keyword>
<accession>A0ABP0Y622</accession>